<evidence type="ECO:0000313" key="2">
    <source>
        <dbReference type="EMBL" id="WUQ81808.1"/>
    </source>
</evidence>
<dbReference type="SUPFAM" id="SSF51197">
    <property type="entry name" value="Clavaminate synthase-like"/>
    <property type="match status" value="1"/>
</dbReference>
<dbReference type="EMBL" id="CP108110">
    <property type="protein sequence ID" value="WUQ81808.1"/>
    <property type="molecule type" value="Genomic_DNA"/>
</dbReference>
<dbReference type="Gene3D" id="2.60.120.650">
    <property type="entry name" value="Cupin"/>
    <property type="match status" value="1"/>
</dbReference>
<accession>A0ABZ1TS50</accession>
<dbReference type="Proteomes" id="UP001432222">
    <property type="component" value="Chromosome"/>
</dbReference>
<proteinExistence type="predicted"/>
<evidence type="ECO:0000313" key="3">
    <source>
        <dbReference type="Proteomes" id="UP001432222"/>
    </source>
</evidence>
<gene>
    <name evidence="2" type="ORF">OHA16_01755</name>
</gene>
<organism evidence="2 3">
    <name type="scientific">Kitasatospora purpeofusca</name>
    <dbReference type="NCBI Taxonomy" id="67352"/>
    <lineage>
        <taxon>Bacteria</taxon>
        <taxon>Bacillati</taxon>
        <taxon>Actinomycetota</taxon>
        <taxon>Actinomycetes</taxon>
        <taxon>Kitasatosporales</taxon>
        <taxon>Streptomycetaceae</taxon>
        <taxon>Kitasatospora</taxon>
    </lineage>
</organism>
<evidence type="ECO:0008006" key="4">
    <source>
        <dbReference type="Google" id="ProtNLM"/>
    </source>
</evidence>
<keyword evidence="3" id="KW-1185">Reference proteome</keyword>
<sequence length="396" mass="42762">MTEDLASRSAPARSPGTVDFADPGGVTSALTWSAPELTAGLAWSALTRTFAAEAAGLRGDHVKLHVDGEPVADRGSWPATDADAAGPAAWLDRQRTFGPDDDRFVYARAVQEHDRTLFRSVVELLAPHLGRLGLPPGHVEVEVFHGAYRNTPGGIHREGCTNLHLVLAGRKSMHFWRGTDWVPAGTALREDVEPESELPEEYLPDLDRRSVAEHGHALTATTGGGFFWRSGIWHVGETHEPSVALNIASYTRTLDVGAKLLPLWGERLHGEVPADWLADYREHVRSTGDDAALLARLTALGMRPAPPDGPGAAPRSVRRESTAPVVWSPAGPGRLTVAALGRAAEFADGPVTRGWLEAVLTNRPAAHEVPRECGRLAQWLCAQRILEPMLEPMEAS</sequence>
<dbReference type="RefSeq" id="WP_328952883.1">
    <property type="nucleotide sequence ID" value="NZ_CP108110.1"/>
</dbReference>
<protein>
    <recommendedName>
        <fullName evidence="4">JmjC domain-containing protein</fullName>
    </recommendedName>
</protein>
<name>A0ABZ1TS50_9ACTN</name>
<evidence type="ECO:0000256" key="1">
    <source>
        <dbReference type="SAM" id="MobiDB-lite"/>
    </source>
</evidence>
<feature type="region of interest" description="Disordered" evidence="1">
    <location>
        <begin position="1"/>
        <end position="21"/>
    </location>
</feature>
<reference evidence="2" key="1">
    <citation type="submission" date="2022-10" db="EMBL/GenBank/DDBJ databases">
        <title>The complete genomes of actinobacterial strains from the NBC collection.</title>
        <authorList>
            <person name="Joergensen T.S."/>
            <person name="Alvarez Arevalo M."/>
            <person name="Sterndorff E.B."/>
            <person name="Faurdal D."/>
            <person name="Vuksanovic O."/>
            <person name="Mourched A.-S."/>
            <person name="Charusanti P."/>
            <person name="Shaw S."/>
            <person name="Blin K."/>
            <person name="Weber T."/>
        </authorList>
    </citation>
    <scope>NUCLEOTIDE SEQUENCE</scope>
    <source>
        <strain evidence="2">NBC_00222</strain>
    </source>
</reference>